<comment type="similarity">
    <text evidence="1">Belongs to the ABC transporter superfamily.</text>
</comment>
<evidence type="ECO:0000256" key="4">
    <source>
        <dbReference type="ARBA" id="ARBA00022840"/>
    </source>
</evidence>
<accession>A0A927PFF9</accession>
<evidence type="ECO:0000259" key="6">
    <source>
        <dbReference type="PROSITE" id="PS50893"/>
    </source>
</evidence>
<evidence type="ECO:0000256" key="3">
    <source>
        <dbReference type="ARBA" id="ARBA00022741"/>
    </source>
</evidence>
<dbReference type="GO" id="GO:0016887">
    <property type="term" value="F:ATP hydrolysis activity"/>
    <property type="evidence" value="ECO:0007669"/>
    <property type="project" value="InterPro"/>
</dbReference>
<proteinExistence type="inferred from homology"/>
<evidence type="ECO:0000313" key="7">
    <source>
        <dbReference type="EMBL" id="MBD8080268.1"/>
    </source>
</evidence>
<dbReference type="PROSITE" id="PS50893">
    <property type="entry name" value="ABC_TRANSPORTER_2"/>
    <property type="match status" value="1"/>
</dbReference>
<dbReference type="RefSeq" id="WP_191829838.1">
    <property type="nucleotide sequence ID" value="NZ_JACYHB010000013.1"/>
</dbReference>
<feature type="region of interest" description="Disordered" evidence="5">
    <location>
        <begin position="301"/>
        <end position="332"/>
    </location>
</feature>
<reference evidence="7" key="1">
    <citation type="journal article" date="2018" name="Curr. Microbiol.">
        <title>Cellulosimicrobium arenosum sp. nov., Isolated from Marine Sediment Sand.</title>
        <authorList>
            <person name="Oh M."/>
            <person name="Kim J.H."/>
            <person name="Yoon J.H."/>
            <person name="Schumann P."/>
            <person name="Kim W."/>
        </authorList>
    </citation>
    <scope>NUCLEOTIDE SEQUENCE</scope>
    <source>
        <strain evidence="7">KCTC 49039</strain>
    </source>
</reference>
<dbReference type="InterPro" id="IPR027417">
    <property type="entry name" value="P-loop_NTPase"/>
</dbReference>
<feature type="domain" description="ABC transporter" evidence="6">
    <location>
        <begin position="2"/>
        <end position="227"/>
    </location>
</feature>
<keyword evidence="4 7" id="KW-0067">ATP-binding</keyword>
<dbReference type="PANTHER" id="PTHR43335:SF4">
    <property type="entry name" value="ABC TRANSPORTER, ATP-BINDING PROTEIN"/>
    <property type="match status" value="1"/>
</dbReference>
<evidence type="ECO:0000256" key="5">
    <source>
        <dbReference type="SAM" id="MobiDB-lite"/>
    </source>
</evidence>
<keyword evidence="2" id="KW-0813">Transport</keyword>
<dbReference type="Pfam" id="PF00005">
    <property type="entry name" value="ABC_tran"/>
    <property type="match status" value="1"/>
</dbReference>
<reference evidence="7" key="2">
    <citation type="submission" date="2020-09" db="EMBL/GenBank/DDBJ databases">
        <authorList>
            <person name="Yu Y."/>
        </authorList>
    </citation>
    <scope>NUCLEOTIDE SEQUENCE</scope>
    <source>
        <strain evidence="7">KCTC 49039</strain>
    </source>
</reference>
<evidence type="ECO:0000256" key="2">
    <source>
        <dbReference type="ARBA" id="ARBA00022448"/>
    </source>
</evidence>
<sequence length="332" mass="34687">MIEAHGLTKRYGPKTAVDGVTFTVRPGTVTGFLGPNGAGKSTTMRMIMGLDRPTAGTVTVNGKPYAQHRSPLTEVGALLDAKAVHTGRSAYNHLRAMAATHGIPTKRVDEVIDMTGLQSVAKKRVGGFSLGMGQRLGIASALLGDPKTLILDEPVNGLDPEGVLWVRNLAKYLASEGRTVFLSSHLMSEVALTADHIVVIGKGRIIADAPVGDIVNGTQQRTVRVRTPHATQLAELLTRDGSTVTSDEPSLLVVTGADAPGIGELAAAQGFVLHELTPVTSTLEDAYMALTADSVEYRTESAQSHIGHGATGTSAGAPAQDAPAQTYEGAQR</sequence>
<dbReference type="GO" id="GO:0005524">
    <property type="term" value="F:ATP binding"/>
    <property type="evidence" value="ECO:0007669"/>
    <property type="project" value="UniProtKB-KW"/>
</dbReference>
<dbReference type="AlphaFoldDB" id="A0A927PFF9"/>
<dbReference type="SMART" id="SM00382">
    <property type="entry name" value="AAA"/>
    <property type="match status" value="1"/>
</dbReference>
<keyword evidence="8" id="KW-1185">Reference proteome</keyword>
<protein>
    <submittedName>
        <fullName evidence="7">ABC transporter ATP-binding protein</fullName>
    </submittedName>
</protein>
<dbReference type="EMBL" id="JACYHB010000013">
    <property type="protein sequence ID" value="MBD8080268.1"/>
    <property type="molecule type" value="Genomic_DNA"/>
</dbReference>
<evidence type="ECO:0000313" key="8">
    <source>
        <dbReference type="Proteomes" id="UP000610846"/>
    </source>
</evidence>
<dbReference type="SUPFAM" id="SSF52540">
    <property type="entry name" value="P-loop containing nucleoside triphosphate hydrolases"/>
    <property type="match status" value="1"/>
</dbReference>
<keyword evidence="3" id="KW-0547">Nucleotide-binding</keyword>
<name>A0A927PFF9_9MICO</name>
<dbReference type="InterPro" id="IPR003439">
    <property type="entry name" value="ABC_transporter-like_ATP-bd"/>
</dbReference>
<dbReference type="Proteomes" id="UP000610846">
    <property type="component" value="Unassembled WGS sequence"/>
</dbReference>
<dbReference type="PANTHER" id="PTHR43335">
    <property type="entry name" value="ABC TRANSPORTER, ATP-BINDING PROTEIN"/>
    <property type="match status" value="1"/>
</dbReference>
<comment type="caution">
    <text evidence="7">The sequence shown here is derived from an EMBL/GenBank/DDBJ whole genome shotgun (WGS) entry which is preliminary data.</text>
</comment>
<gene>
    <name evidence="7" type="ORF">IF651_14505</name>
</gene>
<evidence type="ECO:0000256" key="1">
    <source>
        <dbReference type="ARBA" id="ARBA00005417"/>
    </source>
</evidence>
<dbReference type="InterPro" id="IPR003593">
    <property type="entry name" value="AAA+_ATPase"/>
</dbReference>
<organism evidence="7 8">
    <name type="scientific">Cellulosimicrobium arenosum</name>
    <dbReference type="NCBI Taxonomy" id="2708133"/>
    <lineage>
        <taxon>Bacteria</taxon>
        <taxon>Bacillati</taxon>
        <taxon>Actinomycetota</taxon>
        <taxon>Actinomycetes</taxon>
        <taxon>Micrococcales</taxon>
        <taxon>Promicromonosporaceae</taxon>
        <taxon>Cellulosimicrobium</taxon>
    </lineage>
</organism>
<dbReference type="Gene3D" id="3.40.50.300">
    <property type="entry name" value="P-loop containing nucleotide triphosphate hydrolases"/>
    <property type="match status" value="1"/>
</dbReference>
<dbReference type="CDD" id="cd03268">
    <property type="entry name" value="ABC_BcrA_bacitracin_resist"/>
    <property type="match status" value="1"/>
</dbReference>